<proteinExistence type="inferred from homology"/>
<accession>A0A318HYN3</accession>
<dbReference type="SMART" id="SM00316">
    <property type="entry name" value="S1"/>
    <property type="match status" value="2"/>
</dbReference>
<dbReference type="Pfam" id="PF17783">
    <property type="entry name" value="WHD_CvfB"/>
    <property type="match status" value="1"/>
</dbReference>
<dbReference type="GO" id="GO:0003676">
    <property type="term" value="F:nucleic acid binding"/>
    <property type="evidence" value="ECO:0007669"/>
    <property type="project" value="InterPro"/>
</dbReference>
<dbReference type="PANTHER" id="PTHR37296:SF1">
    <property type="entry name" value="CONSERVED VIRULENCE FACTOR B"/>
    <property type="match status" value="1"/>
</dbReference>
<dbReference type="InterPro" id="IPR012340">
    <property type="entry name" value="NA-bd_OB-fold"/>
</dbReference>
<dbReference type="InterPro" id="IPR014464">
    <property type="entry name" value="CvfB_fam"/>
</dbReference>
<evidence type="ECO:0000259" key="2">
    <source>
        <dbReference type="SMART" id="SM00316"/>
    </source>
</evidence>
<dbReference type="AlphaFoldDB" id="A0A318HYN3"/>
<dbReference type="OrthoDB" id="9801597at2"/>
<reference evidence="3 4" key="1">
    <citation type="submission" date="2018-05" db="EMBL/GenBank/DDBJ databases">
        <title>Genomic Encyclopedia of Type Strains, Phase I: the one thousand microbial genomes (KMG-I) project.</title>
        <authorList>
            <person name="Kyrpides N."/>
        </authorList>
    </citation>
    <scope>NUCLEOTIDE SEQUENCE [LARGE SCALE GENOMIC DNA]</scope>
    <source>
        <strain evidence="3 4">DSM 15611</strain>
    </source>
</reference>
<dbReference type="Gene3D" id="1.10.10.10">
    <property type="entry name" value="Winged helix-like DNA-binding domain superfamily/Winged helix DNA-binding domain"/>
    <property type="match status" value="1"/>
</dbReference>
<sequence length="279" mass="31961">MTRIKLGDYNQLEVVKEVDFGMYLDAGDEGEVLLPKRYVPKGCKPGDNLNVFLYLDQDERLVATTQTPLAKVGEFACLDVSWVNEHGAFLNWGLMKDLFCPFREQKQRMEMGESYVVAVFIDEESYRIAASAKVEHFFANDFPPYQQGDEVDLLVWQTTDLGFKMIVDNAYPGLAYRSQVFRPLHVGDRLRGYIMGVRPDGKIDISLQPLGRKQTTDFAEQLLQYLKDNNGYCNLGDKSDAEDIKRRFAVSKKVFKKAVGDLYKRRLITIEENGLRLVN</sequence>
<name>A0A318HYN3_9BACT</name>
<dbReference type="InterPro" id="IPR036388">
    <property type="entry name" value="WH-like_DNA-bd_sf"/>
</dbReference>
<dbReference type="PANTHER" id="PTHR37296">
    <property type="entry name" value="CONSERVED VIRULENCE FACTOR B"/>
    <property type="match status" value="1"/>
</dbReference>
<dbReference type="EMBL" id="QJJX01000006">
    <property type="protein sequence ID" value="PXX23413.1"/>
    <property type="molecule type" value="Genomic_DNA"/>
</dbReference>
<comment type="similarity">
    <text evidence="1">Belongs to the CvfB family.</text>
</comment>
<dbReference type="InterPro" id="IPR039566">
    <property type="entry name" value="CvfB_S1_st"/>
</dbReference>
<dbReference type="InterPro" id="IPR003029">
    <property type="entry name" value="S1_domain"/>
</dbReference>
<dbReference type="RefSeq" id="WP_025815382.1">
    <property type="nucleotide sequence ID" value="NZ_BAIZ01000004.1"/>
</dbReference>
<evidence type="ECO:0000313" key="4">
    <source>
        <dbReference type="Proteomes" id="UP000248314"/>
    </source>
</evidence>
<dbReference type="Proteomes" id="UP000248314">
    <property type="component" value="Unassembled WGS sequence"/>
</dbReference>
<evidence type="ECO:0000256" key="1">
    <source>
        <dbReference type="PIRNR" id="PIRNR012524"/>
    </source>
</evidence>
<dbReference type="Gene3D" id="2.40.50.140">
    <property type="entry name" value="Nucleic acid-binding proteins"/>
    <property type="match status" value="3"/>
</dbReference>
<organism evidence="3 4">
    <name type="scientific">Hoylesella shahii DSM 15611 = JCM 12083</name>
    <dbReference type="NCBI Taxonomy" id="1122991"/>
    <lineage>
        <taxon>Bacteria</taxon>
        <taxon>Pseudomonadati</taxon>
        <taxon>Bacteroidota</taxon>
        <taxon>Bacteroidia</taxon>
        <taxon>Bacteroidales</taxon>
        <taxon>Prevotellaceae</taxon>
        <taxon>Hoylesella</taxon>
    </lineage>
</organism>
<evidence type="ECO:0000313" key="3">
    <source>
        <dbReference type="EMBL" id="PXX23413.1"/>
    </source>
</evidence>
<dbReference type="PIRSF" id="PIRSF012524">
    <property type="entry name" value="YitL_S1"/>
    <property type="match status" value="1"/>
</dbReference>
<comment type="caution">
    <text evidence="3">The sequence shown here is derived from an EMBL/GenBank/DDBJ whole genome shotgun (WGS) entry which is preliminary data.</text>
</comment>
<feature type="domain" description="S1 motif" evidence="2">
    <location>
        <begin position="5"/>
        <end position="66"/>
    </location>
</feature>
<gene>
    <name evidence="3" type="ORF">EJ73_00763</name>
</gene>
<dbReference type="STRING" id="1122991.GCA_000613445_02834"/>
<keyword evidence="4" id="KW-1185">Reference proteome</keyword>
<dbReference type="Pfam" id="PF13509">
    <property type="entry name" value="S1_2"/>
    <property type="match status" value="1"/>
</dbReference>
<protein>
    <recommendedName>
        <fullName evidence="2">S1 motif domain-containing protein</fullName>
    </recommendedName>
</protein>
<dbReference type="InterPro" id="IPR040764">
    <property type="entry name" value="CvfB_WH"/>
</dbReference>
<feature type="domain" description="S1 motif" evidence="2">
    <location>
        <begin position="146"/>
        <end position="208"/>
    </location>
</feature>